<accession>A0A4Y1RYN8</accession>
<organism evidence="2">
    <name type="scientific">Prunus dulcis</name>
    <name type="common">Almond</name>
    <name type="synonym">Amygdalus dulcis</name>
    <dbReference type="NCBI Taxonomy" id="3755"/>
    <lineage>
        <taxon>Eukaryota</taxon>
        <taxon>Viridiplantae</taxon>
        <taxon>Streptophyta</taxon>
        <taxon>Embryophyta</taxon>
        <taxon>Tracheophyta</taxon>
        <taxon>Spermatophyta</taxon>
        <taxon>Magnoliopsida</taxon>
        <taxon>eudicotyledons</taxon>
        <taxon>Gunneridae</taxon>
        <taxon>Pentapetalae</taxon>
        <taxon>rosids</taxon>
        <taxon>fabids</taxon>
        <taxon>Rosales</taxon>
        <taxon>Rosaceae</taxon>
        <taxon>Amygdaloideae</taxon>
        <taxon>Amygdaleae</taxon>
        <taxon>Prunus</taxon>
    </lineage>
</organism>
<feature type="non-terminal residue" evidence="2">
    <location>
        <position position="1"/>
    </location>
</feature>
<gene>
    <name evidence="2" type="ORF">Prudu_022061</name>
</gene>
<dbReference type="EMBL" id="AP019304">
    <property type="protein sequence ID" value="BBH09539.1"/>
    <property type="molecule type" value="Genomic_DNA"/>
</dbReference>
<evidence type="ECO:0000256" key="1">
    <source>
        <dbReference type="SAM" id="MobiDB-lite"/>
    </source>
</evidence>
<dbReference type="AlphaFoldDB" id="A0A4Y1RYN8"/>
<feature type="region of interest" description="Disordered" evidence="1">
    <location>
        <begin position="1"/>
        <end position="31"/>
    </location>
</feature>
<protein>
    <submittedName>
        <fullName evidence="2">Uncharacterized protein</fullName>
    </submittedName>
</protein>
<name>A0A4Y1RYN8_PRUDU</name>
<proteinExistence type="predicted"/>
<reference evidence="2" key="1">
    <citation type="journal article" date="2019" name="Science">
        <title>Mutation of a bHLH transcription factor allowed almond domestication.</title>
        <authorList>
            <person name="Sanchez-Perez R."/>
            <person name="Pavan S."/>
            <person name="Mazzeo R."/>
            <person name="Moldovan C."/>
            <person name="Aiese Cigliano R."/>
            <person name="Del Cueto J."/>
            <person name="Ricciardi F."/>
            <person name="Lotti C."/>
            <person name="Ricciardi L."/>
            <person name="Dicenta F."/>
            <person name="Lopez-Marques R.L."/>
            <person name="Lindberg Moller B."/>
        </authorList>
    </citation>
    <scope>NUCLEOTIDE SEQUENCE</scope>
</reference>
<evidence type="ECO:0000313" key="2">
    <source>
        <dbReference type="EMBL" id="BBH09539.1"/>
    </source>
</evidence>
<sequence>PSLSSRSNPPRPSSLPDVARPPRLELISETDAKRTCTRRPTFLYPPPPLPWSESAGICHGSRRFVQMPPELPVRISPSFLHQISSSEAPRSSRPAGETVKGSNWVEIFEIVYR</sequence>